<dbReference type="Gene3D" id="2.180.10.10">
    <property type="entry name" value="RHS repeat-associated core"/>
    <property type="match status" value="1"/>
</dbReference>
<dbReference type="NCBIfam" id="TIGR01643">
    <property type="entry name" value="YD_repeat_2x"/>
    <property type="match status" value="1"/>
</dbReference>
<dbReference type="EMBL" id="QGNZ01000001">
    <property type="protein sequence ID" value="PWS29301.1"/>
    <property type="molecule type" value="Genomic_DNA"/>
</dbReference>
<evidence type="ECO:0008006" key="3">
    <source>
        <dbReference type="Google" id="ProtNLM"/>
    </source>
</evidence>
<evidence type="ECO:0000313" key="1">
    <source>
        <dbReference type="EMBL" id="PWS29301.1"/>
    </source>
</evidence>
<dbReference type="InterPro" id="IPR006530">
    <property type="entry name" value="YD"/>
</dbReference>
<dbReference type="AlphaFoldDB" id="A0A317EQY2"/>
<dbReference type="Proteomes" id="UP000245379">
    <property type="component" value="Unassembled WGS sequence"/>
</dbReference>
<protein>
    <recommendedName>
        <fullName evidence="3">YD repeat-containing protein</fullName>
    </recommendedName>
</protein>
<dbReference type="OrthoDB" id="903892at2"/>
<reference evidence="1 2" key="1">
    <citation type="submission" date="2018-05" db="EMBL/GenBank/DDBJ databases">
        <title>Pedobacter paludis sp. nov., isolated from wetland soil.</title>
        <authorList>
            <person name="Zhang Y."/>
            <person name="Wang G."/>
        </authorList>
    </citation>
    <scope>NUCLEOTIDE SEQUENCE [LARGE SCALE GENOMIC DNA]</scope>
    <source>
        <strain evidence="1 2">KCTC22721</strain>
    </source>
</reference>
<accession>A0A317EQY2</accession>
<sequence length="405" mass="46096">MNYKFDYDSTKVFTPGLIIRNIAPNQGGLITSMTEYKLRGYWKKYSITNETLIDKNTFKELSTSDTLFYTSPYHRSVTRKASTKSTGSNLATNFKYVFDFIPTFATSMSDGWDTYQSSCKSCDAIYSQRISTSGITTGGKKLAWFKRRICLLNARKNYVDYRRTNFMDPSNVYANAHLSAKNNADAAFKPILEMQDQFINAPIETTSWVNGKLASANFNSFSIQPRVESLGWSIIPNVFLNSINSIKLTIPLSASFQPSGNSNSTITKDSRYTPDYFYNSFNGRIVEQNKDGQPKDVYLWGYNQKYPVAKISNSDYNTAKQFVNQAILSNPASDAQLREELKKLYINLPNAQISTYTYKPLVGMTSQTDAKGMTTYYEYDAFGRLKYVKDQNGNIVKSNDYHYKN</sequence>
<keyword evidence="2" id="KW-1185">Reference proteome</keyword>
<comment type="caution">
    <text evidence="1">The sequence shown here is derived from an EMBL/GenBank/DDBJ whole genome shotgun (WGS) entry which is preliminary data.</text>
</comment>
<gene>
    <name evidence="1" type="ORF">DHW03_05650</name>
</gene>
<name>A0A317EQY2_9SPHI</name>
<dbReference type="RefSeq" id="WP_109924730.1">
    <property type="nucleotide sequence ID" value="NZ_QGNZ01000001.1"/>
</dbReference>
<evidence type="ECO:0000313" key="2">
    <source>
        <dbReference type="Proteomes" id="UP000245379"/>
    </source>
</evidence>
<proteinExistence type="predicted"/>
<organism evidence="1 2">
    <name type="scientific">Pedobacter yonginense</name>
    <dbReference type="NCBI Taxonomy" id="651869"/>
    <lineage>
        <taxon>Bacteria</taxon>
        <taxon>Pseudomonadati</taxon>
        <taxon>Bacteroidota</taxon>
        <taxon>Sphingobacteriia</taxon>
        <taxon>Sphingobacteriales</taxon>
        <taxon>Sphingobacteriaceae</taxon>
        <taxon>Pedobacter</taxon>
    </lineage>
</organism>